<protein>
    <recommendedName>
        <fullName evidence="1">Retrotransposon Copia-like N-terminal domain-containing protein</fullName>
    </recommendedName>
</protein>
<proteinExistence type="predicted"/>
<reference evidence="2" key="2">
    <citation type="journal article" date="2024" name="Plant">
        <title>Genomic evolution and insights into agronomic trait innovations of Sesamum species.</title>
        <authorList>
            <person name="Miao H."/>
            <person name="Wang L."/>
            <person name="Qu L."/>
            <person name="Liu H."/>
            <person name="Sun Y."/>
            <person name="Le M."/>
            <person name="Wang Q."/>
            <person name="Wei S."/>
            <person name="Zheng Y."/>
            <person name="Lin W."/>
            <person name="Duan Y."/>
            <person name="Cao H."/>
            <person name="Xiong S."/>
            <person name="Wang X."/>
            <person name="Wei L."/>
            <person name="Li C."/>
            <person name="Ma Q."/>
            <person name="Ju M."/>
            <person name="Zhao R."/>
            <person name="Li G."/>
            <person name="Mu C."/>
            <person name="Tian Q."/>
            <person name="Mei H."/>
            <person name="Zhang T."/>
            <person name="Gao T."/>
            <person name="Zhang H."/>
        </authorList>
    </citation>
    <scope>NUCLEOTIDE SEQUENCE</scope>
    <source>
        <strain evidence="2">G02</strain>
    </source>
</reference>
<dbReference type="Pfam" id="PF14244">
    <property type="entry name" value="Retrotran_gag_3"/>
    <property type="match status" value="1"/>
</dbReference>
<dbReference type="AlphaFoldDB" id="A0AAW2KQC3"/>
<dbReference type="PANTHER" id="PTHR37610:SF40">
    <property type="entry name" value="OS01G0909600 PROTEIN"/>
    <property type="match status" value="1"/>
</dbReference>
<comment type="caution">
    <text evidence="2">The sequence shown here is derived from an EMBL/GenBank/DDBJ whole genome shotgun (WGS) entry which is preliminary data.</text>
</comment>
<accession>A0AAW2KQC3</accession>
<dbReference type="InterPro" id="IPR029472">
    <property type="entry name" value="Copia-like_N"/>
</dbReference>
<feature type="domain" description="Retrotransposon Copia-like N-terminal" evidence="1">
    <location>
        <begin position="27"/>
        <end position="73"/>
    </location>
</feature>
<evidence type="ECO:0000313" key="2">
    <source>
        <dbReference type="EMBL" id="KAL0308727.1"/>
    </source>
</evidence>
<dbReference type="EMBL" id="JACGWJ010000027">
    <property type="protein sequence ID" value="KAL0308727.1"/>
    <property type="molecule type" value="Genomic_DNA"/>
</dbReference>
<gene>
    <name evidence="2" type="ORF">Sradi_5815000</name>
</gene>
<sequence>MESTSATTENSKASEHRQNIPEQLQLHGSDHPGMVLVSAPLSGSNYLNWSCGIKRALRSKLKLCFIDGTSMKPRVDDPLFEQWIRVDDMVTTWILNSISKEIVEAFMYTESARSLWLDLEGQCNVLLLYQLQHAISSLSQGNMSLAAYFTKLKKLWDEVSELMPTPQCTYNGYTCGASKAVAELAVFRQLMQFLMGLCGEFDGVRHQWLVIDPVPYINKAYSMVQSMEKQKEVHMERSDVVEIAMHVKAGFKNDLRKRNMIDKIAQ</sequence>
<reference evidence="2" key="1">
    <citation type="submission" date="2020-06" db="EMBL/GenBank/DDBJ databases">
        <authorList>
            <person name="Li T."/>
            <person name="Hu X."/>
            <person name="Zhang T."/>
            <person name="Song X."/>
            <person name="Zhang H."/>
            <person name="Dai N."/>
            <person name="Sheng W."/>
            <person name="Hou X."/>
            <person name="Wei L."/>
        </authorList>
    </citation>
    <scope>NUCLEOTIDE SEQUENCE</scope>
    <source>
        <strain evidence="2">G02</strain>
        <tissue evidence="2">Leaf</tissue>
    </source>
</reference>
<evidence type="ECO:0000259" key="1">
    <source>
        <dbReference type="Pfam" id="PF14244"/>
    </source>
</evidence>
<name>A0AAW2KQC3_SESRA</name>
<organism evidence="2">
    <name type="scientific">Sesamum radiatum</name>
    <name type="common">Black benniseed</name>
    <dbReference type="NCBI Taxonomy" id="300843"/>
    <lineage>
        <taxon>Eukaryota</taxon>
        <taxon>Viridiplantae</taxon>
        <taxon>Streptophyta</taxon>
        <taxon>Embryophyta</taxon>
        <taxon>Tracheophyta</taxon>
        <taxon>Spermatophyta</taxon>
        <taxon>Magnoliopsida</taxon>
        <taxon>eudicotyledons</taxon>
        <taxon>Gunneridae</taxon>
        <taxon>Pentapetalae</taxon>
        <taxon>asterids</taxon>
        <taxon>lamiids</taxon>
        <taxon>Lamiales</taxon>
        <taxon>Pedaliaceae</taxon>
        <taxon>Sesamum</taxon>
    </lineage>
</organism>
<dbReference type="PANTHER" id="PTHR37610">
    <property type="entry name" value="CCHC-TYPE DOMAIN-CONTAINING PROTEIN"/>
    <property type="match status" value="1"/>
</dbReference>